<protein>
    <submittedName>
        <fullName evidence="2">Uncharacterized protein</fullName>
    </submittedName>
</protein>
<dbReference type="EMBL" id="CAWUPB010001194">
    <property type="protein sequence ID" value="CAK7352426.1"/>
    <property type="molecule type" value="Genomic_DNA"/>
</dbReference>
<evidence type="ECO:0000313" key="2">
    <source>
        <dbReference type="EMBL" id="CAK7352426.1"/>
    </source>
</evidence>
<sequence length="118" mass="13542">MLYRQWLGRRTRGTLERRAQRFQRKRGGRRRSVNRWSGSGFRSSERGLLCDDMSESGGVLSSDSQNTDMKKFIGKFEFRIHHVSSQLLTTHRAFRLSLCASTSDALSDPENNAHAHVT</sequence>
<evidence type="ECO:0000256" key="1">
    <source>
        <dbReference type="SAM" id="MobiDB-lite"/>
    </source>
</evidence>
<feature type="compositionally biased region" description="Basic residues" evidence="1">
    <location>
        <begin position="20"/>
        <end position="33"/>
    </location>
</feature>
<organism evidence="2 3">
    <name type="scientific">Dovyalis caffra</name>
    <dbReference type="NCBI Taxonomy" id="77055"/>
    <lineage>
        <taxon>Eukaryota</taxon>
        <taxon>Viridiplantae</taxon>
        <taxon>Streptophyta</taxon>
        <taxon>Embryophyta</taxon>
        <taxon>Tracheophyta</taxon>
        <taxon>Spermatophyta</taxon>
        <taxon>Magnoliopsida</taxon>
        <taxon>eudicotyledons</taxon>
        <taxon>Gunneridae</taxon>
        <taxon>Pentapetalae</taxon>
        <taxon>rosids</taxon>
        <taxon>fabids</taxon>
        <taxon>Malpighiales</taxon>
        <taxon>Salicaceae</taxon>
        <taxon>Flacourtieae</taxon>
        <taxon>Dovyalis</taxon>
    </lineage>
</organism>
<dbReference type="AlphaFoldDB" id="A0AAV1SJC2"/>
<reference evidence="2 3" key="1">
    <citation type="submission" date="2024-01" db="EMBL/GenBank/DDBJ databases">
        <authorList>
            <person name="Waweru B."/>
        </authorList>
    </citation>
    <scope>NUCLEOTIDE SEQUENCE [LARGE SCALE GENOMIC DNA]</scope>
</reference>
<gene>
    <name evidence="2" type="ORF">DCAF_LOCUS24217</name>
</gene>
<evidence type="ECO:0000313" key="3">
    <source>
        <dbReference type="Proteomes" id="UP001314170"/>
    </source>
</evidence>
<keyword evidence="3" id="KW-1185">Reference proteome</keyword>
<accession>A0AAV1SJC2</accession>
<feature type="region of interest" description="Disordered" evidence="1">
    <location>
        <begin position="19"/>
        <end position="49"/>
    </location>
</feature>
<proteinExistence type="predicted"/>
<comment type="caution">
    <text evidence="2">The sequence shown here is derived from an EMBL/GenBank/DDBJ whole genome shotgun (WGS) entry which is preliminary data.</text>
</comment>
<dbReference type="Proteomes" id="UP001314170">
    <property type="component" value="Unassembled WGS sequence"/>
</dbReference>
<name>A0AAV1SJC2_9ROSI</name>